<dbReference type="PANTHER" id="PTHR30404:SF0">
    <property type="entry name" value="N-ACETYLMURAMOYL-L-ALANINE AMIDASE AMIC"/>
    <property type="match status" value="1"/>
</dbReference>
<dbReference type="Proteomes" id="UP000824250">
    <property type="component" value="Unassembled WGS sequence"/>
</dbReference>
<feature type="compositionally biased region" description="Polar residues" evidence="2">
    <location>
        <begin position="1"/>
        <end position="10"/>
    </location>
</feature>
<dbReference type="Pfam" id="PF01520">
    <property type="entry name" value="Amidase_3"/>
    <property type="match status" value="1"/>
</dbReference>
<reference evidence="4" key="1">
    <citation type="submission" date="2020-10" db="EMBL/GenBank/DDBJ databases">
        <authorList>
            <person name="Gilroy R."/>
        </authorList>
    </citation>
    <scope>NUCLEOTIDE SEQUENCE</scope>
    <source>
        <strain evidence="4">CHK180-2868</strain>
    </source>
</reference>
<dbReference type="GO" id="GO:0030288">
    <property type="term" value="C:outer membrane-bounded periplasmic space"/>
    <property type="evidence" value="ECO:0007669"/>
    <property type="project" value="TreeGrafter"/>
</dbReference>
<keyword evidence="1" id="KW-0378">Hydrolase</keyword>
<protein>
    <submittedName>
        <fullName evidence="4">N-acetylmuramoyl-L-alanine amidase</fullName>
    </submittedName>
</protein>
<comment type="caution">
    <text evidence="4">The sequence shown here is derived from an EMBL/GenBank/DDBJ whole genome shotgun (WGS) entry which is preliminary data.</text>
</comment>
<evidence type="ECO:0000259" key="3">
    <source>
        <dbReference type="Pfam" id="PF01520"/>
    </source>
</evidence>
<dbReference type="InterPro" id="IPR002508">
    <property type="entry name" value="MurNAc-LAA_cat"/>
</dbReference>
<evidence type="ECO:0000313" key="5">
    <source>
        <dbReference type="Proteomes" id="UP000824250"/>
    </source>
</evidence>
<dbReference type="AlphaFoldDB" id="A0A9D1A485"/>
<organism evidence="4 5">
    <name type="scientific">Candidatus Copromonas faecavium</name>
    <name type="common">nom. illeg.</name>
    <dbReference type="NCBI Taxonomy" id="2840740"/>
    <lineage>
        <taxon>Bacteria</taxon>
        <taxon>Bacillati</taxon>
        <taxon>Bacillota</taxon>
        <taxon>Clostridia</taxon>
        <taxon>Lachnospirales</taxon>
        <taxon>Lachnospiraceae</taxon>
        <taxon>Candidatus Copromonas (nom. illeg.)</taxon>
    </lineage>
</organism>
<evidence type="ECO:0000313" key="4">
    <source>
        <dbReference type="EMBL" id="HIR04523.1"/>
    </source>
</evidence>
<dbReference type="EMBL" id="DVGC01000003">
    <property type="protein sequence ID" value="HIR04523.1"/>
    <property type="molecule type" value="Genomic_DNA"/>
</dbReference>
<reference evidence="4" key="2">
    <citation type="journal article" date="2021" name="PeerJ">
        <title>Extensive microbial diversity within the chicken gut microbiome revealed by metagenomics and culture.</title>
        <authorList>
            <person name="Gilroy R."/>
            <person name="Ravi A."/>
            <person name="Getino M."/>
            <person name="Pursley I."/>
            <person name="Horton D.L."/>
            <person name="Alikhan N.F."/>
            <person name="Baker D."/>
            <person name="Gharbi K."/>
            <person name="Hall N."/>
            <person name="Watson M."/>
            <person name="Adriaenssens E.M."/>
            <person name="Foster-Nyarko E."/>
            <person name="Jarju S."/>
            <person name="Secka A."/>
            <person name="Antonio M."/>
            <person name="Oren A."/>
            <person name="Chaudhuri R.R."/>
            <person name="La Ragione R."/>
            <person name="Hildebrand F."/>
            <person name="Pallen M.J."/>
        </authorList>
    </citation>
    <scope>NUCLEOTIDE SEQUENCE</scope>
    <source>
        <strain evidence="4">CHK180-2868</strain>
    </source>
</reference>
<dbReference type="Gene3D" id="2.30.30.40">
    <property type="entry name" value="SH3 Domains"/>
    <property type="match status" value="1"/>
</dbReference>
<accession>A0A9D1A485</accession>
<evidence type="ECO:0000256" key="2">
    <source>
        <dbReference type="SAM" id="MobiDB-lite"/>
    </source>
</evidence>
<evidence type="ECO:0000256" key="1">
    <source>
        <dbReference type="ARBA" id="ARBA00022801"/>
    </source>
</evidence>
<name>A0A9D1A485_9FIRM</name>
<sequence length="373" mass="39967">MKKGNWNKQSGGRKEMRRRKVTRTAAGLGFLLAVGMAFPALADTVYVNASALNYRNRPSKEADAVLGTYPRGTKLERVSNQGEWSEVRVENSSYSVYVATRYLTEAAPAGKSGTEAGSSLASASWEVGLDENAPYASFSAINSGKAVYYQSASENRKGKTVCVNAGHGTAGGESVKTYCHPDKTPKVTGGTTGAGATMAVAVSSGMTFADGTAERDVTLEMAKIFRDKLLADGYDVLMIRESEDVQLDNVARTVLANQQAHCHIALHWDSTSTDKGAFYMSVPSQASYRAMEPVASHWQSHNQLGECLIEGLRGTGNKIFSSGSMEMDLTQTSYSTVPSVDIELGDKASSHSAETLERQADGLLAGVNRFFGF</sequence>
<dbReference type="PANTHER" id="PTHR30404">
    <property type="entry name" value="N-ACETYLMURAMOYL-L-ALANINE AMIDASE"/>
    <property type="match status" value="1"/>
</dbReference>
<gene>
    <name evidence="4" type="ORF">IAB28_00920</name>
</gene>
<feature type="domain" description="MurNAc-LAA" evidence="3">
    <location>
        <begin position="161"/>
        <end position="346"/>
    </location>
</feature>
<dbReference type="GO" id="GO:0008745">
    <property type="term" value="F:N-acetylmuramoyl-L-alanine amidase activity"/>
    <property type="evidence" value="ECO:0007669"/>
    <property type="project" value="InterPro"/>
</dbReference>
<dbReference type="SUPFAM" id="SSF53187">
    <property type="entry name" value="Zn-dependent exopeptidases"/>
    <property type="match status" value="1"/>
</dbReference>
<dbReference type="Gene3D" id="3.40.630.40">
    <property type="entry name" value="Zn-dependent exopeptidases"/>
    <property type="match status" value="1"/>
</dbReference>
<dbReference type="GO" id="GO:0009253">
    <property type="term" value="P:peptidoglycan catabolic process"/>
    <property type="evidence" value="ECO:0007669"/>
    <property type="project" value="InterPro"/>
</dbReference>
<proteinExistence type="predicted"/>
<feature type="region of interest" description="Disordered" evidence="2">
    <location>
        <begin position="1"/>
        <end position="20"/>
    </location>
</feature>
<dbReference type="InterPro" id="IPR050695">
    <property type="entry name" value="N-acetylmuramoyl_amidase_3"/>
</dbReference>